<dbReference type="AlphaFoldDB" id="A0A2J6S3X1"/>
<protein>
    <submittedName>
        <fullName evidence="2">HET-domain-containing protein</fullName>
    </submittedName>
</protein>
<evidence type="ECO:0000259" key="1">
    <source>
        <dbReference type="Pfam" id="PF06985"/>
    </source>
</evidence>
<evidence type="ECO:0000313" key="2">
    <source>
        <dbReference type="EMBL" id="PMD45469.1"/>
    </source>
</evidence>
<dbReference type="OrthoDB" id="2157530at2759"/>
<keyword evidence="3" id="KW-1185">Reference proteome</keyword>
<organism evidence="2 3">
    <name type="scientific">Hyaloscypha variabilis (strain UAMH 11265 / GT02V1 / F)</name>
    <name type="common">Meliniomyces variabilis</name>
    <dbReference type="NCBI Taxonomy" id="1149755"/>
    <lineage>
        <taxon>Eukaryota</taxon>
        <taxon>Fungi</taxon>
        <taxon>Dikarya</taxon>
        <taxon>Ascomycota</taxon>
        <taxon>Pezizomycotina</taxon>
        <taxon>Leotiomycetes</taxon>
        <taxon>Helotiales</taxon>
        <taxon>Hyaloscyphaceae</taxon>
        <taxon>Hyaloscypha</taxon>
        <taxon>Hyaloscypha variabilis</taxon>
    </lineage>
</organism>
<dbReference type="Pfam" id="PF06985">
    <property type="entry name" value="HET"/>
    <property type="match status" value="1"/>
</dbReference>
<dbReference type="PANTHER" id="PTHR24148:SF64">
    <property type="entry name" value="HETEROKARYON INCOMPATIBILITY DOMAIN-CONTAINING PROTEIN"/>
    <property type="match status" value="1"/>
</dbReference>
<feature type="domain" description="Heterokaryon incompatibility" evidence="1">
    <location>
        <begin position="49"/>
        <end position="222"/>
    </location>
</feature>
<gene>
    <name evidence="2" type="ORF">L207DRAFT_629931</name>
</gene>
<accession>A0A2J6S3X1</accession>
<evidence type="ECO:0000313" key="3">
    <source>
        <dbReference type="Proteomes" id="UP000235786"/>
    </source>
</evidence>
<dbReference type="Pfam" id="PF26639">
    <property type="entry name" value="Het-6_barrel"/>
    <property type="match status" value="1"/>
</dbReference>
<dbReference type="InterPro" id="IPR052895">
    <property type="entry name" value="HetReg/Transcr_Mod"/>
</dbReference>
<dbReference type="Proteomes" id="UP000235786">
    <property type="component" value="Unassembled WGS sequence"/>
</dbReference>
<dbReference type="EMBL" id="KZ613940">
    <property type="protein sequence ID" value="PMD45469.1"/>
    <property type="molecule type" value="Genomic_DNA"/>
</dbReference>
<proteinExistence type="predicted"/>
<dbReference type="PANTHER" id="PTHR24148">
    <property type="entry name" value="ANKYRIN REPEAT DOMAIN-CONTAINING PROTEIN 39 HOMOLOG-RELATED"/>
    <property type="match status" value="1"/>
</dbReference>
<sequence>MPTMEHLNIRYKYKKLHDSETIRTLTLQGISNSIVECTIQQIGLSDGGYQALSYVWGSEETPFYAVVTDAKGERQGQIPLTKNLNDALRDLWNAEELTSKAFWIDQICIDQEGEEKSQQVASMGQIYSNAKRVITYLGPVEDEDLEQEGRQLLERINIHFAPNYDILCQMHDLPTANANLSKLLVSKMPDNLAGDAVNDRVWEWLLALGFGEWGTRLWIVQEQLLNTENLMLHGYRLLSWDAVVIIPTLFYLELLPMYYMTSLWQSKPWRSTWTPWELSYSFFLLWKAHRLKRQDRRTITPFSGSLFENMVNFERLLCRDPRDYIFALLAISFDSKMLGVTSDYSKQLKELFLDASVSFFLHRQDLDSLTVACQTNKFLDPKYPSWAISSSRPTELATAFEYRVFNRHASPDIRPTPRFHTHGENPCIVLTGRIIEQIFLATSPLYIPRSVNLGIKDMDYWDYVTQLAKNISEVLLNVGITLENAAALARALVINTNWKPTQQRDYLSQSYHLWCYFRHLVKILESLSQWFDLKAQIAPELYHLIKALASLILENNIDKFEPAASLNKTEQDAAMHIWNNDFFQGRSFCTTKRGRICSCMNKIEAKDVIAAFRGADRLYVLRPAEGGRYRVVGDAYVDGLMFGEAYDGLDPDEVDHDIELI</sequence>
<reference evidence="2 3" key="1">
    <citation type="submission" date="2016-04" db="EMBL/GenBank/DDBJ databases">
        <title>A degradative enzymes factory behind the ericoid mycorrhizal symbiosis.</title>
        <authorList>
            <consortium name="DOE Joint Genome Institute"/>
            <person name="Martino E."/>
            <person name="Morin E."/>
            <person name="Grelet G."/>
            <person name="Kuo A."/>
            <person name="Kohler A."/>
            <person name="Daghino S."/>
            <person name="Barry K."/>
            <person name="Choi C."/>
            <person name="Cichocki N."/>
            <person name="Clum A."/>
            <person name="Copeland A."/>
            <person name="Hainaut M."/>
            <person name="Haridas S."/>
            <person name="Labutti K."/>
            <person name="Lindquist E."/>
            <person name="Lipzen A."/>
            <person name="Khouja H.-R."/>
            <person name="Murat C."/>
            <person name="Ohm R."/>
            <person name="Olson A."/>
            <person name="Spatafora J."/>
            <person name="Veneault-Fourrey C."/>
            <person name="Henrissat B."/>
            <person name="Grigoriev I."/>
            <person name="Martin F."/>
            <person name="Perotto S."/>
        </authorList>
    </citation>
    <scope>NUCLEOTIDE SEQUENCE [LARGE SCALE GENOMIC DNA]</scope>
    <source>
        <strain evidence="2 3">F</strain>
    </source>
</reference>
<name>A0A2J6S3X1_HYAVF</name>
<dbReference type="InterPro" id="IPR010730">
    <property type="entry name" value="HET"/>
</dbReference>